<feature type="compositionally biased region" description="Basic and acidic residues" evidence="1">
    <location>
        <begin position="221"/>
        <end position="236"/>
    </location>
</feature>
<dbReference type="OrthoDB" id="387605at2759"/>
<dbReference type="Proteomes" id="UP000243200">
    <property type="component" value="Chromosome 12"/>
</dbReference>
<accession>A0A1C3KV63</accession>
<reference evidence="4 5" key="1">
    <citation type="submission" date="2016-06" db="EMBL/GenBank/DDBJ databases">
        <authorList>
            <consortium name="Pathogen Informatics"/>
        </authorList>
    </citation>
    <scope>NUCLEOTIDE SEQUENCE [LARGE SCALE GENOMIC DNA]</scope>
    <source>
        <strain evidence="4">PowCR01</strain>
    </source>
</reference>
<organism evidence="4 5">
    <name type="scientific">Plasmodium ovale</name>
    <name type="common">malaria parasite P. ovale</name>
    <dbReference type="NCBI Taxonomy" id="36330"/>
    <lineage>
        <taxon>Eukaryota</taxon>
        <taxon>Sar</taxon>
        <taxon>Alveolata</taxon>
        <taxon>Apicomplexa</taxon>
        <taxon>Aconoidasida</taxon>
        <taxon>Haemosporida</taxon>
        <taxon>Plasmodiidae</taxon>
        <taxon>Plasmodium</taxon>
        <taxon>Plasmodium (Plasmodium)</taxon>
    </lineage>
</organism>
<evidence type="ECO:0000313" key="5">
    <source>
        <dbReference type="Proteomes" id="UP000243200"/>
    </source>
</evidence>
<dbReference type="VEuPathDB" id="PlasmoDB:POWCR01_120024300"/>
<dbReference type="Pfam" id="PF12948">
    <property type="entry name" value="MSP7_C"/>
    <property type="match status" value="1"/>
</dbReference>
<feature type="compositionally biased region" description="Pro residues" evidence="1">
    <location>
        <begin position="257"/>
        <end position="266"/>
    </location>
</feature>
<evidence type="ECO:0000256" key="1">
    <source>
        <dbReference type="SAM" id="MobiDB-lite"/>
    </source>
</evidence>
<keyword evidence="2" id="KW-0732">Signal</keyword>
<feature type="region of interest" description="Disordered" evidence="1">
    <location>
        <begin position="124"/>
        <end position="281"/>
    </location>
</feature>
<evidence type="ECO:0000256" key="2">
    <source>
        <dbReference type="SAM" id="SignalP"/>
    </source>
</evidence>
<evidence type="ECO:0000313" key="4">
    <source>
        <dbReference type="EMBL" id="SBT78085.1"/>
    </source>
</evidence>
<dbReference type="EMBL" id="LT594516">
    <property type="protein sequence ID" value="SBT78085.1"/>
    <property type="molecule type" value="Genomic_DNA"/>
</dbReference>
<dbReference type="VEuPathDB" id="PlasmoDB:PocGH01_12028800"/>
<feature type="compositionally biased region" description="Polar residues" evidence="1">
    <location>
        <begin position="144"/>
        <end position="153"/>
    </location>
</feature>
<gene>
    <name evidence="4" type="primary">PowCR01_120024300</name>
    <name evidence="4" type="ORF">POWCR01_120024300</name>
</gene>
<evidence type="ECO:0000259" key="3">
    <source>
        <dbReference type="Pfam" id="PF12948"/>
    </source>
</evidence>
<feature type="chain" id="PRO_5008678131" evidence="2">
    <location>
        <begin position="23"/>
        <end position="416"/>
    </location>
</feature>
<feature type="signal peptide" evidence="2">
    <location>
        <begin position="1"/>
        <end position="22"/>
    </location>
</feature>
<protein>
    <submittedName>
        <fullName evidence="4">MSP7-like protein, putative</fullName>
    </submittedName>
</protein>
<name>A0A1C3KV63_PLAOA</name>
<feature type="domain" description="Merozoite surface protein C-terminal" evidence="3">
    <location>
        <begin position="286"/>
        <end position="410"/>
    </location>
</feature>
<proteinExistence type="predicted"/>
<sequence>MRVKVVISSPFFFLFLLRYVTCKVTANNKQNNYSKEGFLNLLNKKLENLNNTVSGDVSANFNKDIELLKKEIEELQKYEKVYGAEDFDENLEDESGDGLGKKKKILGVDEDELDNYDGEFFGQGKSIIKGDEGPKADGDHTAGASGSDTTQGTLDAHSHEQTPPGSGTEHRPSEPGRTEPEANNRALQEQNRAATVDGETVAGLQSTGTLQTGPSPPEPTVKPEERTHTTSQEKDQASATLAPKGPVNEANADSPPAAQPQGPPAPTKGAEIKKQTPDANATTSVVKYMDSLYDEIITESGQNEKAENTKKHSNYSNLKKKYNFPMNGKEYNMVKKLFGECFKKGDTTNASENATCQVDVLAKVLQDKEFGEQFDNFMHGLYSFAKRHTYLSDARLKDENAIKNFLKNALSLLNTF</sequence>
<dbReference type="InterPro" id="IPR024781">
    <property type="entry name" value="MSP_C"/>
</dbReference>
<feature type="compositionally biased region" description="Basic and acidic residues" evidence="1">
    <location>
        <begin position="168"/>
        <end position="182"/>
    </location>
</feature>
<feature type="compositionally biased region" description="Basic and acidic residues" evidence="1">
    <location>
        <begin position="128"/>
        <end position="140"/>
    </location>
</feature>
<feature type="compositionally biased region" description="Polar residues" evidence="1">
    <location>
        <begin position="203"/>
        <end position="213"/>
    </location>
</feature>
<dbReference type="AlphaFoldDB" id="A0A1C3KV63"/>